<dbReference type="Gene3D" id="3.40.50.10330">
    <property type="entry name" value="Probable inorganic polyphosphate/atp-NAD kinase, domain 1"/>
    <property type="match status" value="1"/>
</dbReference>
<feature type="compositionally biased region" description="Acidic residues" evidence="1">
    <location>
        <begin position="563"/>
        <end position="574"/>
    </location>
</feature>
<dbReference type="Gene3D" id="2.60.200.40">
    <property type="match status" value="1"/>
</dbReference>
<dbReference type="InterPro" id="IPR045363">
    <property type="entry name" value="CERK_C"/>
</dbReference>
<dbReference type="GO" id="GO:0006665">
    <property type="term" value="P:sphingolipid metabolic process"/>
    <property type="evidence" value="ECO:0007669"/>
    <property type="project" value="TreeGrafter"/>
</dbReference>
<dbReference type="InterPro" id="IPR001206">
    <property type="entry name" value="Diacylglycerol_kinase_cat_dom"/>
</dbReference>
<feature type="domain" description="DAGKc" evidence="2">
    <location>
        <begin position="250"/>
        <end position="395"/>
    </location>
</feature>
<dbReference type="PANTHER" id="PTHR12358:SF26">
    <property type="entry name" value="CERAMIDE KINASE-LIKE PROTEIN"/>
    <property type="match status" value="1"/>
</dbReference>
<reference evidence="3 4" key="1">
    <citation type="submission" date="2017-12" db="EMBL/GenBank/DDBJ databases">
        <title>Integrating genomic resources of turbot (Scophthalmus maximus) in depth evaluation of genetic and physical mapping variation across individuals.</title>
        <authorList>
            <person name="Martinez P."/>
        </authorList>
    </citation>
    <scope>NUCLEOTIDE SEQUENCE [LARGE SCALE GENOMIC DNA]</scope>
</reference>
<dbReference type="InterPro" id="IPR050187">
    <property type="entry name" value="Lipid_Phosphate_FormReg"/>
</dbReference>
<evidence type="ECO:0000256" key="1">
    <source>
        <dbReference type="SAM" id="MobiDB-lite"/>
    </source>
</evidence>
<evidence type="ECO:0000259" key="2">
    <source>
        <dbReference type="PROSITE" id="PS50146"/>
    </source>
</evidence>
<dbReference type="SMART" id="SM00046">
    <property type="entry name" value="DAGKc"/>
    <property type="match status" value="1"/>
</dbReference>
<dbReference type="STRING" id="52904.ENSSMAP00000007543"/>
<protein>
    <submittedName>
        <fullName evidence="3">Putative ceramide kinase-like protein</fullName>
    </submittedName>
</protein>
<dbReference type="Pfam" id="PF19280">
    <property type="entry name" value="CERK_C"/>
    <property type="match status" value="1"/>
</dbReference>
<feature type="compositionally biased region" description="Basic and acidic residues" evidence="1">
    <location>
        <begin position="113"/>
        <end position="127"/>
    </location>
</feature>
<proteinExistence type="predicted"/>
<keyword evidence="4" id="KW-1185">Reference proteome</keyword>
<dbReference type="PANTHER" id="PTHR12358">
    <property type="entry name" value="SPHINGOSINE KINASE"/>
    <property type="match status" value="1"/>
</dbReference>
<dbReference type="SUPFAM" id="SSF111331">
    <property type="entry name" value="NAD kinase/diacylglycerol kinase-like"/>
    <property type="match status" value="1"/>
</dbReference>
<evidence type="ECO:0000313" key="4">
    <source>
        <dbReference type="Proteomes" id="UP000246464"/>
    </source>
</evidence>
<dbReference type="Pfam" id="PF00781">
    <property type="entry name" value="DAGK_cat"/>
    <property type="match status" value="1"/>
</dbReference>
<sequence>MHARTRPARRLLTACPSRLRRADEAMCCLHGDKTPEIHRKPARRGDFGWLISLLHVHLPLCLSEREIDLFVLVESVNMSESEKELGEQRDSTKKKKKKKKKETPSGKTKKKQQQGERREQEVVQREQVEEEHSDSVVLRGIFKLGKKSHDVLLTRTRLTWTPITPETPTTGEACPPQPGVLLLRDVYAVKVKRRRSAGQESGGAVLGVALFCCRRRGRRLEQDTLQLHNASAEHTHTWYNTLKELLTAFSRPRYLKVFINPSSYKKESVHIYREHVAPLFKMADVRTDITVTERKGHALSVMKECKLDEYDGVVCVGGDGSVAELCHALVLRAQLDADSPEKPVRPVLPLGIIPAGSTDVVSCSVHGVRDPVTAALHIVLGHKQQVDMCSFSSLGQLVCFGFSAMFGFGGQSLARAEKKRWMPTSRRREYALVKTLARLRPEDCQLSFLPAKTSTRNLSEHRDNQDLDRGPEETWTTNQGLYLNISIMSIPCLSPHAPRGLAPNTSLANGSAALIAVGNTSRSEFIKHMKRYSSSSEPFSFSFVDTHAVSAVRIRPRSLVGWTEEEEESEEEEGESRPTPIIQSEGAAFPWNIDGELVEIANEVLVRYDDKKNLRNIIIINILIDGVLQSETGTSLMIHLISN</sequence>
<dbReference type="GO" id="GO:0001727">
    <property type="term" value="F:lipid kinase activity"/>
    <property type="evidence" value="ECO:0007669"/>
    <property type="project" value="TreeGrafter"/>
</dbReference>
<accession>A0A2U9CA60</accession>
<name>A0A2U9CA60_SCOMX</name>
<dbReference type="PROSITE" id="PS50146">
    <property type="entry name" value="DAGK"/>
    <property type="match status" value="1"/>
</dbReference>
<feature type="compositionally biased region" description="Basic and acidic residues" evidence="1">
    <location>
        <begin position="80"/>
        <end position="91"/>
    </location>
</feature>
<evidence type="ECO:0000313" key="3">
    <source>
        <dbReference type="EMBL" id="AWP13445.1"/>
    </source>
</evidence>
<dbReference type="InterPro" id="IPR016064">
    <property type="entry name" value="NAD/diacylglycerol_kinase_sf"/>
</dbReference>
<feature type="region of interest" description="Disordered" evidence="1">
    <location>
        <begin position="561"/>
        <end position="581"/>
    </location>
</feature>
<dbReference type="EMBL" id="CP026256">
    <property type="protein sequence ID" value="AWP13445.1"/>
    <property type="molecule type" value="Genomic_DNA"/>
</dbReference>
<feature type="compositionally biased region" description="Basic residues" evidence="1">
    <location>
        <begin position="92"/>
        <end position="112"/>
    </location>
</feature>
<keyword evidence="3" id="KW-0418">Kinase</keyword>
<gene>
    <name evidence="3" type="ORF">SMAX5B_018395</name>
</gene>
<feature type="region of interest" description="Disordered" evidence="1">
    <location>
        <begin position="80"/>
        <end position="129"/>
    </location>
</feature>
<keyword evidence="3" id="KW-0808">Transferase</keyword>
<dbReference type="GO" id="GO:0016020">
    <property type="term" value="C:membrane"/>
    <property type="evidence" value="ECO:0007669"/>
    <property type="project" value="GOC"/>
</dbReference>
<organism evidence="3 4">
    <name type="scientific">Scophthalmus maximus</name>
    <name type="common">Turbot</name>
    <name type="synonym">Psetta maxima</name>
    <dbReference type="NCBI Taxonomy" id="52904"/>
    <lineage>
        <taxon>Eukaryota</taxon>
        <taxon>Metazoa</taxon>
        <taxon>Chordata</taxon>
        <taxon>Craniata</taxon>
        <taxon>Vertebrata</taxon>
        <taxon>Euteleostomi</taxon>
        <taxon>Actinopterygii</taxon>
        <taxon>Neopterygii</taxon>
        <taxon>Teleostei</taxon>
        <taxon>Neoteleostei</taxon>
        <taxon>Acanthomorphata</taxon>
        <taxon>Carangaria</taxon>
        <taxon>Pleuronectiformes</taxon>
        <taxon>Pleuronectoidei</taxon>
        <taxon>Scophthalmidae</taxon>
        <taxon>Scophthalmus</taxon>
    </lineage>
</organism>
<dbReference type="AlphaFoldDB" id="A0A2U9CA60"/>
<dbReference type="Proteomes" id="UP000246464">
    <property type="component" value="Chromosome 14"/>
</dbReference>
<dbReference type="InterPro" id="IPR017438">
    <property type="entry name" value="ATP-NAD_kinase_N"/>
</dbReference>